<dbReference type="InterPro" id="IPR036397">
    <property type="entry name" value="RNaseH_sf"/>
</dbReference>
<dbReference type="PANTHER" id="PTHR46068">
    <property type="entry name" value="PROTEIN CBG27172"/>
    <property type="match status" value="1"/>
</dbReference>
<dbReference type="GO" id="GO:0003676">
    <property type="term" value="F:nucleic acid binding"/>
    <property type="evidence" value="ECO:0007669"/>
    <property type="project" value="InterPro"/>
</dbReference>
<dbReference type="PANTHER" id="PTHR46068:SF1">
    <property type="entry name" value="TRANSPOSASE IS30-LIKE HTH DOMAIN-CONTAINING PROTEIN"/>
    <property type="match status" value="1"/>
</dbReference>
<sequence length="254" mass="28885">MARELNVHHKTIQIAVHGDLGMKSFAWTPKHLITVKMKARRFKHAKKVLQYYKSSGGKVKIFSDKKIFTLDAVVNRRNDRYLATSIDQGGSHYRTKHPQQTMRLGVVASDGQKMLPYFFKPGEKVDTAAYYKVLRYTVLPWLKSSYLSGNYTWTQDGAPCHNSKKVRILSCQHGQFLAADMWPSSSPDLNPLDFSVWSVLESHDCKTSHANLTSLQQAIVEAWDNLTEEYIKKSCASVRRRVEAVIANNGGHIE</sequence>
<keyword evidence="2" id="KW-1185">Reference proteome</keyword>
<proteinExistence type="predicted"/>
<dbReference type="Gene3D" id="3.30.420.10">
    <property type="entry name" value="Ribonuclease H-like superfamily/Ribonuclease H"/>
    <property type="match status" value="1"/>
</dbReference>
<gene>
    <name evidence="1" type="ORF">FKW44_016829</name>
</gene>
<dbReference type="EMBL" id="CP045900">
    <property type="protein sequence ID" value="QQP42229.1"/>
    <property type="molecule type" value="Genomic_DNA"/>
</dbReference>
<evidence type="ECO:0000313" key="1">
    <source>
        <dbReference type="EMBL" id="QQP42229.1"/>
    </source>
</evidence>
<evidence type="ECO:0000313" key="2">
    <source>
        <dbReference type="Proteomes" id="UP000595437"/>
    </source>
</evidence>
<reference evidence="2" key="1">
    <citation type="submission" date="2021-01" db="EMBL/GenBank/DDBJ databases">
        <title>Caligus Genome Assembly.</title>
        <authorList>
            <person name="Gallardo-Escarate C."/>
        </authorList>
    </citation>
    <scope>NUCLEOTIDE SEQUENCE [LARGE SCALE GENOMIC DNA]</scope>
</reference>
<protein>
    <submittedName>
        <fullName evidence="1">Transposable element</fullName>
    </submittedName>
</protein>
<organism evidence="1 2">
    <name type="scientific">Caligus rogercresseyi</name>
    <name type="common">Sea louse</name>
    <dbReference type="NCBI Taxonomy" id="217165"/>
    <lineage>
        <taxon>Eukaryota</taxon>
        <taxon>Metazoa</taxon>
        <taxon>Ecdysozoa</taxon>
        <taxon>Arthropoda</taxon>
        <taxon>Crustacea</taxon>
        <taxon>Multicrustacea</taxon>
        <taxon>Hexanauplia</taxon>
        <taxon>Copepoda</taxon>
        <taxon>Siphonostomatoida</taxon>
        <taxon>Caligidae</taxon>
        <taxon>Caligus</taxon>
    </lineage>
</organism>
<dbReference type="Proteomes" id="UP000595437">
    <property type="component" value="Chromosome 11"/>
</dbReference>
<dbReference type="AlphaFoldDB" id="A0A7T8H2I3"/>
<accession>A0A7T8H2I3</accession>
<dbReference type="OrthoDB" id="10006939at2759"/>
<name>A0A7T8H2I3_CALRO</name>